<name>A0A497F0J1_9CREN</name>
<accession>A0A497F0J1</accession>
<protein>
    <submittedName>
        <fullName evidence="4">Saccharopine dehydrogenase</fullName>
    </submittedName>
</protein>
<dbReference type="PANTHER" id="PTHR11133:SF22">
    <property type="entry name" value="ALPHA-AMINOADIPIC SEMIALDEHYDE SYNTHASE, MITOCHONDRIAL"/>
    <property type="match status" value="1"/>
</dbReference>
<dbReference type="InterPro" id="IPR051168">
    <property type="entry name" value="AASS"/>
</dbReference>
<dbReference type="Pfam" id="PF03435">
    <property type="entry name" value="Sacchrp_dh_NADP"/>
    <property type="match status" value="1"/>
</dbReference>
<evidence type="ECO:0000313" key="5">
    <source>
        <dbReference type="Proteomes" id="UP000269499"/>
    </source>
</evidence>
<dbReference type="Pfam" id="PF16653">
    <property type="entry name" value="Sacchrp_dh_C"/>
    <property type="match status" value="1"/>
</dbReference>
<evidence type="ECO:0000259" key="3">
    <source>
        <dbReference type="Pfam" id="PF16653"/>
    </source>
</evidence>
<evidence type="ECO:0000259" key="2">
    <source>
        <dbReference type="Pfam" id="PF03435"/>
    </source>
</evidence>
<feature type="domain" description="Saccharopine dehydrogenase NADP binding" evidence="2">
    <location>
        <begin position="3"/>
        <end position="120"/>
    </location>
</feature>
<dbReference type="AlphaFoldDB" id="A0A497F0J1"/>
<dbReference type="SUPFAM" id="SSF51735">
    <property type="entry name" value="NAD(P)-binding Rossmann-fold domains"/>
    <property type="match status" value="1"/>
</dbReference>
<evidence type="ECO:0000256" key="1">
    <source>
        <dbReference type="ARBA" id="ARBA00023002"/>
    </source>
</evidence>
<comment type="caution">
    <text evidence="4">The sequence shown here is derived from an EMBL/GenBank/DDBJ whole genome shotgun (WGS) entry which is preliminary data.</text>
</comment>
<dbReference type="Proteomes" id="UP000269499">
    <property type="component" value="Unassembled WGS sequence"/>
</dbReference>
<keyword evidence="1" id="KW-0560">Oxidoreductase</keyword>
<organism evidence="4 5">
    <name type="scientific">Thermoproteota archaeon</name>
    <dbReference type="NCBI Taxonomy" id="2056631"/>
    <lineage>
        <taxon>Archaea</taxon>
        <taxon>Thermoproteota</taxon>
    </lineage>
</organism>
<sequence>MRILVLGCGPMGYAIVKDLVKDDQIDEVAVVDISSKRLENLKTFVKSDKVITIQMDVTDKSMLLKTMKNFDCIAGALPHRLTVHADRTAIEAGVDMVDLAFEPEQLELDDMAKKAGVTLIPGCGVAPGLSNMLVAYGASKMDVVEEVCIRVGGIPFNPTPPLDYKIVFSVESVIAEYCRPVRIVKDGQLIRVPALSGIEKFTLPELGELECFYTDGLSTLINTMKGVKNMCEKTIRWPGHAEKVKVLRDLGFFDADPIEIGGVKISPRLLSAKLMNEKLRMEEGDKDITVLLVDVVGNKGNLRVHCNYKMIDYYDDVEKLTSMGRTTGFTCTIMMRMVLKGEVKGPGVIPPELALTPKQFEYFANELAKRGIYIHETVTTSRTMM</sequence>
<dbReference type="PANTHER" id="PTHR11133">
    <property type="entry name" value="SACCHAROPINE DEHYDROGENASE"/>
    <property type="match status" value="1"/>
</dbReference>
<dbReference type="SUPFAM" id="SSF55347">
    <property type="entry name" value="Glyceraldehyde-3-phosphate dehydrogenase-like, C-terminal domain"/>
    <property type="match status" value="1"/>
</dbReference>
<dbReference type="InterPro" id="IPR036291">
    <property type="entry name" value="NAD(P)-bd_dom_sf"/>
</dbReference>
<dbReference type="InterPro" id="IPR005097">
    <property type="entry name" value="Sacchrp_dh_NADP-bd"/>
</dbReference>
<gene>
    <name evidence="4" type="ORF">DRJ26_03785</name>
</gene>
<dbReference type="InterPro" id="IPR032095">
    <property type="entry name" value="Sacchrp_dh-like_C"/>
</dbReference>
<dbReference type="GO" id="GO:0016491">
    <property type="term" value="F:oxidoreductase activity"/>
    <property type="evidence" value="ECO:0007669"/>
    <property type="project" value="UniProtKB-KW"/>
</dbReference>
<dbReference type="Gene3D" id="3.40.50.720">
    <property type="entry name" value="NAD(P)-binding Rossmann-like Domain"/>
    <property type="match status" value="2"/>
</dbReference>
<feature type="domain" description="Saccharopine dehydrogenase-like C-terminal" evidence="3">
    <location>
        <begin position="124"/>
        <end position="372"/>
    </location>
</feature>
<reference evidence="4 5" key="1">
    <citation type="submission" date="2018-06" db="EMBL/GenBank/DDBJ databases">
        <title>Extensive metabolic versatility and redundancy in microbially diverse, dynamic hydrothermal sediments.</title>
        <authorList>
            <person name="Dombrowski N."/>
            <person name="Teske A."/>
            <person name="Baker B.J."/>
        </authorList>
    </citation>
    <scope>NUCLEOTIDE SEQUENCE [LARGE SCALE GENOMIC DNA]</scope>
    <source>
        <strain evidence="4">B20_G2</strain>
    </source>
</reference>
<evidence type="ECO:0000313" key="4">
    <source>
        <dbReference type="EMBL" id="RLE53124.1"/>
    </source>
</evidence>
<dbReference type="Gene3D" id="3.30.360.10">
    <property type="entry name" value="Dihydrodipicolinate Reductase, domain 2"/>
    <property type="match status" value="1"/>
</dbReference>
<proteinExistence type="predicted"/>
<dbReference type="EMBL" id="QMRA01000081">
    <property type="protein sequence ID" value="RLE53124.1"/>
    <property type="molecule type" value="Genomic_DNA"/>
</dbReference>